<feature type="domain" description="NAD-dependent epimerase/dehydratase" evidence="2">
    <location>
        <begin position="6"/>
        <end position="243"/>
    </location>
</feature>
<dbReference type="SUPFAM" id="SSF51735">
    <property type="entry name" value="NAD(P)-binding Rossmann-fold domains"/>
    <property type="match status" value="1"/>
</dbReference>
<evidence type="ECO:0000259" key="2">
    <source>
        <dbReference type="Pfam" id="PF01370"/>
    </source>
</evidence>
<dbReference type="Gene3D" id="3.40.50.720">
    <property type="entry name" value="NAD(P)-binding Rossmann-like Domain"/>
    <property type="match status" value="1"/>
</dbReference>
<dbReference type="EMBL" id="CP104013">
    <property type="protein sequence ID" value="UYP48032.1"/>
    <property type="molecule type" value="Genomic_DNA"/>
</dbReference>
<gene>
    <name evidence="3" type="ORF">NEF87_004317</name>
</gene>
<dbReference type="InterPro" id="IPR001509">
    <property type="entry name" value="Epimerase_deHydtase"/>
</dbReference>
<evidence type="ECO:0000256" key="1">
    <source>
        <dbReference type="ARBA" id="ARBA00007637"/>
    </source>
</evidence>
<evidence type="ECO:0000313" key="4">
    <source>
        <dbReference type="Proteomes" id="UP001208689"/>
    </source>
</evidence>
<keyword evidence="4" id="KW-1185">Reference proteome</keyword>
<dbReference type="PRINTS" id="PR01713">
    <property type="entry name" value="NUCEPIMERASE"/>
</dbReference>
<name>A0ABY6HWY8_9ARCH</name>
<dbReference type="PANTHER" id="PTHR43000">
    <property type="entry name" value="DTDP-D-GLUCOSE 4,6-DEHYDRATASE-RELATED"/>
    <property type="match status" value="1"/>
</dbReference>
<accession>A0ABY6HWY8</accession>
<dbReference type="EC" id="4.2.1.47" evidence="3"/>
<sequence length="317" mass="35150">MEGKRILVTGAAGFIGSNLVDALLSQGAVVIGLDNMFNGRMENLESAQKNKKFTFYKGDIRDYDRLLHLMRDIDIVYHEAAFTSVPQSIIMPQLCNDVNVSGTLNILNAARIRDVEKIVFASSSSVYGDTPTLPKHENMKLDPISPYGVAKQAAEAYLVSYNRVYGLNTTALRYFNVFGPRQKDSTYSGVIAIFLAQIFEGKNPIIFGDGKQSRDFTYVKDVVRANILAGLSKETAGKVLNIAAGKPIGLTELTKIMIQESGKKNIDIEYTSVRNGDILHSYGDMNLAKQLLGYEAQYDAVSGFKEYLDYYKAKFNL</sequence>
<dbReference type="Pfam" id="PF01370">
    <property type="entry name" value="Epimerase"/>
    <property type="match status" value="1"/>
</dbReference>
<proteinExistence type="inferred from homology"/>
<evidence type="ECO:0000313" key="3">
    <source>
        <dbReference type="EMBL" id="UYP48032.1"/>
    </source>
</evidence>
<dbReference type="InterPro" id="IPR036291">
    <property type="entry name" value="NAD(P)-bd_dom_sf"/>
</dbReference>
<dbReference type="GO" id="GO:0008446">
    <property type="term" value="F:GDP-mannose 4,6-dehydratase activity"/>
    <property type="evidence" value="ECO:0007669"/>
    <property type="project" value="UniProtKB-EC"/>
</dbReference>
<keyword evidence="3" id="KW-0456">Lyase</keyword>
<dbReference type="Gene3D" id="3.90.25.10">
    <property type="entry name" value="UDP-galactose 4-epimerase, domain 1"/>
    <property type="match status" value="1"/>
</dbReference>
<dbReference type="Proteomes" id="UP001208689">
    <property type="component" value="Chromosome"/>
</dbReference>
<protein>
    <submittedName>
        <fullName evidence="3">GDP-mannose 4,6-dehydratase</fullName>
        <ecNumber evidence="3">4.2.1.47</ecNumber>
    </submittedName>
</protein>
<organism evidence="3 4">
    <name type="scientific">Candidatus Lokiarchaeum ossiferum</name>
    <dbReference type="NCBI Taxonomy" id="2951803"/>
    <lineage>
        <taxon>Archaea</taxon>
        <taxon>Promethearchaeati</taxon>
        <taxon>Promethearchaeota</taxon>
        <taxon>Promethearchaeia</taxon>
        <taxon>Promethearchaeales</taxon>
        <taxon>Promethearchaeaceae</taxon>
        <taxon>Candidatus Lokiarchaeum</taxon>
    </lineage>
</organism>
<reference evidence="3" key="1">
    <citation type="submission" date="2022-09" db="EMBL/GenBank/DDBJ databases">
        <title>Actin cytoskeleton and complex cell architecture in an #Asgard archaeon.</title>
        <authorList>
            <person name="Ponce Toledo R.I."/>
            <person name="Schleper C."/>
            <person name="Rodrigues Oliveira T."/>
            <person name="Wollweber F."/>
            <person name="Xu J."/>
            <person name="Rittmann S."/>
            <person name="Klingl A."/>
            <person name="Pilhofer M."/>
        </authorList>
    </citation>
    <scope>NUCLEOTIDE SEQUENCE</scope>
    <source>
        <strain evidence="3">B-35</strain>
    </source>
</reference>
<comment type="similarity">
    <text evidence="1">Belongs to the NAD(P)-dependent epimerase/dehydratase family.</text>
</comment>